<keyword evidence="7 8" id="KW-0349">Heme</keyword>
<keyword evidence="11" id="KW-1185">Reference proteome</keyword>
<evidence type="ECO:0000256" key="1">
    <source>
        <dbReference type="ARBA" id="ARBA00001971"/>
    </source>
</evidence>
<keyword evidence="4 8" id="KW-0560">Oxidoreductase</keyword>
<dbReference type="Proteomes" id="UP000582659">
    <property type="component" value="Unassembled WGS sequence"/>
</dbReference>
<dbReference type="PRINTS" id="PR00463">
    <property type="entry name" value="EP450I"/>
</dbReference>
<dbReference type="Proteomes" id="UP000095284">
    <property type="component" value="Unplaced"/>
</dbReference>
<dbReference type="eggNOG" id="KOG0156">
    <property type="taxonomic scope" value="Eukaryota"/>
</dbReference>
<dbReference type="InterPro" id="IPR050182">
    <property type="entry name" value="Cytochrome_P450_fam2"/>
</dbReference>
<proteinExistence type="inferred from homology"/>
<evidence type="ECO:0000256" key="6">
    <source>
        <dbReference type="ARBA" id="ARBA00023033"/>
    </source>
</evidence>
<dbReference type="GO" id="GO:0020037">
    <property type="term" value="F:heme binding"/>
    <property type="evidence" value="ECO:0007669"/>
    <property type="project" value="InterPro"/>
</dbReference>
<dbReference type="SMR" id="A0A1I7SPV8"/>
<dbReference type="Gene3D" id="1.10.630.10">
    <property type="entry name" value="Cytochrome P450"/>
    <property type="match status" value="1"/>
</dbReference>
<dbReference type="Proteomes" id="UP000659654">
    <property type="component" value="Unassembled WGS sequence"/>
</dbReference>
<evidence type="ECO:0000256" key="5">
    <source>
        <dbReference type="ARBA" id="ARBA00023004"/>
    </source>
</evidence>
<accession>A0A1I7SPV8</accession>
<dbReference type="InterPro" id="IPR002401">
    <property type="entry name" value="Cyt_P450_E_grp-I"/>
</dbReference>
<evidence type="ECO:0000256" key="8">
    <source>
        <dbReference type="RuleBase" id="RU000461"/>
    </source>
</evidence>
<sequence length="502" mass="57415">MMMVLLVIVLLISAYLFYHLYYKRIGLPPGPMPYPKVGNTMDMVGEKEPEKIFDEYKAKYGSVVTFWIGNTPMILLNTKELADEYMIRQGDIFVDRIALDPVMKIIRGGESGLINMSGDLWRNQRRFALKVMRDFGLGKSGMEERLLSEALFICEKVNKDIDAGLEDIDLKKYLDLATGSVINTVVCGESFTALNKEDDFYKIQDIMNIVNNGGDDQFAMLLFLFPFLLQVPYINKRGLALIEKIQGLLKHIDKQVDDHLQKNNYSDQSMEPRDFIDAFMLEKARLEENGEDAGYFTKEQLRGTAIDLWFAGHDTTSATMSWIVSYLCYHQEIQNKLHDEIDRVISSDRQIRTSDRPDLPYLLAFITEVQRLANIVPFNVPRVTTEDVNIDGFHIKKGTAVLAQIGTIMRDEKNFSSPFEFKPERFIDNNGKFVANSAVLPFSLGRRSCLGEGLARMELYLFTANLLNQFKILPGKTPPTLKKIKPSSFHAALYTCKMEKRY</sequence>
<dbReference type="PANTHER" id="PTHR24300:SF375">
    <property type="entry name" value="CYTOCHROME P450 FAMILY"/>
    <property type="match status" value="1"/>
</dbReference>
<reference evidence="12" key="1">
    <citation type="submission" date="2016-11" db="UniProtKB">
        <authorList>
            <consortium name="WormBaseParasite"/>
        </authorList>
    </citation>
    <scope>IDENTIFICATION</scope>
</reference>
<dbReference type="InterPro" id="IPR036396">
    <property type="entry name" value="Cyt_P450_sf"/>
</dbReference>
<dbReference type="AlphaFoldDB" id="A0A1I7SPV8"/>
<comment type="cofactor">
    <cofactor evidence="1 7">
        <name>heme</name>
        <dbReference type="ChEBI" id="CHEBI:30413"/>
    </cofactor>
</comment>
<dbReference type="CDD" id="cd20617">
    <property type="entry name" value="CYP1_2-like"/>
    <property type="match status" value="1"/>
</dbReference>
<evidence type="ECO:0000313" key="11">
    <source>
        <dbReference type="Proteomes" id="UP000659654"/>
    </source>
</evidence>
<dbReference type="EMBL" id="CAJFCV020000003">
    <property type="protein sequence ID" value="CAG9109269.1"/>
    <property type="molecule type" value="Genomic_DNA"/>
</dbReference>
<evidence type="ECO:0000313" key="12">
    <source>
        <dbReference type="WBParaSite" id="BXY_1510200.1"/>
    </source>
</evidence>
<gene>
    <name evidence="9" type="ORF">BXYJ_LOCUS7125</name>
</gene>
<dbReference type="GO" id="GO:0016712">
    <property type="term" value="F:oxidoreductase activity, acting on paired donors, with incorporation or reduction of molecular oxygen, reduced flavin or flavoprotein as one donor, and incorporation of one atom of oxygen"/>
    <property type="evidence" value="ECO:0007669"/>
    <property type="project" value="TreeGrafter"/>
</dbReference>
<evidence type="ECO:0000256" key="4">
    <source>
        <dbReference type="ARBA" id="ARBA00023002"/>
    </source>
</evidence>
<dbReference type="GO" id="GO:0005737">
    <property type="term" value="C:cytoplasm"/>
    <property type="evidence" value="ECO:0007669"/>
    <property type="project" value="TreeGrafter"/>
</dbReference>
<organism evidence="10 12">
    <name type="scientific">Bursaphelenchus xylophilus</name>
    <name type="common">Pinewood nematode worm</name>
    <name type="synonym">Aphelenchoides xylophilus</name>
    <dbReference type="NCBI Taxonomy" id="6326"/>
    <lineage>
        <taxon>Eukaryota</taxon>
        <taxon>Metazoa</taxon>
        <taxon>Ecdysozoa</taxon>
        <taxon>Nematoda</taxon>
        <taxon>Chromadorea</taxon>
        <taxon>Rhabditida</taxon>
        <taxon>Tylenchina</taxon>
        <taxon>Tylenchomorpha</taxon>
        <taxon>Aphelenchoidea</taxon>
        <taxon>Aphelenchoididae</taxon>
        <taxon>Bursaphelenchus</taxon>
    </lineage>
</organism>
<evidence type="ECO:0000313" key="9">
    <source>
        <dbReference type="EMBL" id="CAD5222157.1"/>
    </source>
</evidence>
<dbReference type="SUPFAM" id="SSF48264">
    <property type="entry name" value="Cytochrome P450"/>
    <property type="match status" value="1"/>
</dbReference>
<dbReference type="FunFam" id="1.10.630.10:FF:000036">
    <property type="entry name" value="CYtochrome P450 family"/>
    <property type="match status" value="1"/>
</dbReference>
<dbReference type="PROSITE" id="PS00086">
    <property type="entry name" value="CYTOCHROME_P450"/>
    <property type="match status" value="1"/>
</dbReference>
<dbReference type="PANTHER" id="PTHR24300">
    <property type="entry name" value="CYTOCHROME P450 508A4-RELATED"/>
    <property type="match status" value="1"/>
</dbReference>
<protein>
    <submittedName>
        <fullName evidence="9">(pine wood nematode) hypothetical protein</fullName>
    </submittedName>
</protein>
<dbReference type="GO" id="GO:0006082">
    <property type="term" value="P:organic acid metabolic process"/>
    <property type="evidence" value="ECO:0007669"/>
    <property type="project" value="TreeGrafter"/>
</dbReference>
<evidence type="ECO:0000313" key="10">
    <source>
        <dbReference type="Proteomes" id="UP000095284"/>
    </source>
</evidence>
<dbReference type="GO" id="GO:0005506">
    <property type="term" value="F:iron ion binding"/>
    <property type="evidence" value="ECO:0007669"/>
    <property type="project" value="InterPro"/>
</dbReference>
<dbReference type="EMBL" id="CAJFDI010000003">
    <property type="protein sequence ID" value="CAD5222157.1"/>
    <property type="molecule type" value="Genomic_DNA"/>
</dbReference>
<evidence type="ECO:0000256" key="2">
    <source>
        <dbReference type="ARBA" id="ARBA00010617"/>
    </source>
</evidence>
<name>A0A1I7SPV8_BURXY</name>
<feature type="binding site" description="axial binding residue" evidence="7">
    <location>
        <position position="449"/>
    </location>
    <ligand>
        <name>heme</name>
        <dbReference type="ChEBI" id="CHEBI:30413"/>
    </ligand>
    <ligandPart>
        <name>Fe</name>
        <dbReference type="ChEBI" id="CHEBI:18248"/>
    </ligandPart>
</feature>
<dbReference type="InterPro" id="IPR017972">
    <property type="entry name" value="Cyt_P450_CS"/>
</dbReference>
<keyword evidence="5 7" id="KW-0408">Iron</keyword>
<keyword evidence="6 8" id="KW-0503">Monooxygenase</keyword>
<dbReference type="InterPro" id="IPR001128">
    <property type="entry name" value="Cyt_P450"/>
</dbReference>
<evidence type="ECO:0000256" key="3">
    <source>
        <dbReference type="ARBA" id="ARBA00022723"/>
    </source>
</evidence>
<dbReference type="GO" id="GO:0006805">
    <property type="term" value="P:xenobiotic metabolic process"/>
    <property type="evidence" value="ECO:0007669"/>
    <property type="project" value="TreeGrafter"/>
</dbReference>
<dbReference type="PRINTS" id="PR00385">
    <property type="entry name" value="P450"/>
</dbReference>
<dbReference type="OrthoDB" id="2789670at2759"/>
<dbReference type="WBParaSite" id="BXY_1510200.1">
    <property type="protein sequence ID" value="BXY_1510200.1"/>
    <property type="gene ID" value="BXY_1510200"/>
</dbReference>
<evidence type="ECO:0000256" key="7">
    <source>
        <dbReference type="PIRSR" id="PIRSR602401-1"/>
    </source>
</evidence>
<reference evidence="9" key="2">
    <citation type="submission" date="2020-09" db="EMBL/GenBank/DDBJ databases">
        <authorList>
            <person name="Kikuchi T."/>
        </authorList>
    </citation>
    <scope>NUCLEOTIDE SEQUENCE</scope>
    <source>
        <strain evidence="9">Ka4C1</strain>
    </source>
</reference>
<comment type="similarity">
    <text evidence="2 8">Belongs to the cytochrome P450 family.</text>
</comment>
<dbReference type="Pfam" id="PF00067">
    <property type="entry name" value="p450"/>
    <property type="match status" value="1"/>
</dbReference>
<keyword evidence="3 7" id="KW-0479">Metal-binding</keyword>